<evidence type="ECO:0000313" key="1">
    <source>
        <dbReference type="EMBL" id="PKK75435.1"/>
    </source>
</evidence>
<evidence type="ECO:0000313" key="2">
    <source>
        <dbReference type="Proteomes" id="UP000233469"/>
    </source>
</evidence>
<dbReference type="Proteomes" id="UP000233469">
    <property type="component" value="Unassembled WGS sequence"/>
</dbReference>
<sequence>MVSAVYSAKISLYAQNLLYTCMFLQKLSNIILYQMQQWREIFSHQIFNDFNQWSGPSGPDILEDFDFEKAYDNWINLKARRMQNVVNSQESGVKLIFINEL</sequence>
<proteinExistence type="predicted"/>
<dbReference type="EMBL" id="LLXL01000243">
    <property type="protein sequence ID" value="PKK75435.1"/>
    <property type="molecule type" value="Genomic_DNA"/>
</dbReference>
<comment type="caution">
    <text evidence="1">The sequence shown here is derived from an EMBL/GenBank/DDBJ whole genome shotgun (WGS) entry which is preliminary data.</text>
</comment>
<gene>
    <name evidence="1" type="ORF">RhiirC2_773611</name>
</gene>
<name>A0A2N1NNE0_9GLOM</name>
<organism evidence="1 2">
    <name type="scientific">Rhizophagus irregularis</name>
    <dbReference type="NCBI Taxonomy" id="588596"/>
    <lineage>
        <taxon>Eukaryota</taxon>
        <taxon>Fungi</taxon>
        <taxon>Fungi incertae sedis</taxon>
        <taxon>Mucoromycota</taxon>
        <taxon>Glomeromycotina</taxon>
        <taxon>Glomeromycetes</taxon>
        <taxon>Glomerales</taxon>
        <taxon>Glomeraceae</taxon>
        <taxon>Rhizophagus</taxon>
    </lineage>
</organism>
<protein>
    <submittedName>
        <fullName evidence="1">Uncharacterized protein</fullName>
    </submittedName>
</protein>
<reference evidence="1 2" key="2">
    <citation type="submission" date="2017-10" db="EMBL/GenBank/DDBJ databases">
        <title>Extensive intraspecific genome diversity in a model arbuscular mycorrhizal fungus.</title>
        <authorList>
            <person name="Chen E.C.H."/>
            <person name="Morin E."/>
            <person name="Baudet D."/>
            <person name="Noel J."/>
            <person name="Ndikumana S."/>
            <person name="Charron P."/>
            <person name="St-Onge C."/>
            <person name="Giorgi J."/>
            <person name="Grigoriev I.V."/>
            <person name="Roux C."/>
            <person name="Martin F.M."/>
            <person name="Corradi N."/>
        </authorList>
    </citation>
    <scope>NUCLEOTIDE SEQUENCE [LARGE SCALE GENOMIC DNA]</scope>
    <source>
        <strain evidence="1 2">C2</strain>
    </source>
</reference>
<accession>A0A2N1NNE0</accession>
<dbReference type="AlphaFoldDB" id="A0A2N1NNE0"/>
<reference evidence="1 2" key="1">
    <citation type="submission" date="2016-04" db="EMBL/GenBank/DDBJ databases">
        <title>Genome analyses suggest a sexual origin of heterokaryosis in a supposedly ancient asexual fungus.</title>
        <authorList>
            <person name="Ropars J."/>
            <person name="Sedzielewska K."/>
            <person name="Noel J."/>
            <person name="Charron P."/>
            <person name="Farinelli L."/>
            <person name="Marton T."/>
            <person name="Kruger M."/>
            <person name="Pelin A."/>
            <person name="Brachmann A."/>
            <person name="Corradi N."/>
        </authorList>
    </citation>
    <scope>NUCLEOTIDE SEQUENCE [LARGE SCALE GENOMIC DNA]</scope>
    <source>
        <strain evidence="1 2">C2</strain>
    </source>
</reference>